<dbReference type="GO" id="GO:0005524">
    <property type="term" value="F:ATP binding"/>
    <property type="evidence" value="ECO:0007669"/>
    <property type="project" value="UniProtKB-KW"/>
</dbReference>
<comment type="similarity">
    <text evidence="2 9">Belongs to the ADP/ATP translocase tlc family.</text>
</comment>
<reference evidence="12 13" key="1">
    <citation type="journal article" date="2010" name="Nature">
        <title>The Ectocarpus genome and the independent evolution of multicellularity in brown algae.</title>
        <authorList>
            <person name="Cock J.M."/>
            <person name="Sterck L."/>
            <person name="Rouze P."/>
            <person name="Scornet D."/>
            <person name="Allen A.E."/>
            <person name="Amoutzias G."/>
            <person name="Anthouard V."/>
            <person name="Artiguenave F."/>
            <person name="Aury J.M."/>
            <person name="Badger J.H."/>
            <person name="Beszteri B."/>
            <person name="Billiau K."/>
            <person name="Bonnet E."/>
            <person name="Bothwell J.H."/>
            <person name="Bowler C."/>
            <person name="Boyen C."/>
            <person name="Brownlee C."/>
            <person name="Carrano C.J."/>
            <person name="Charrier B."/>
            <person name="Cho G.Y."/>
            <person name="Coelho S.M."/>
            <person name="Collen J."/>
            <person name="Corre E."/>
            <person name="Da Silva C."/>
            <person name="Delage L."/>
            <person name="Delaroque N."/>
            <person name="Dittami S.M."/>
            <person name="Doulbeau S."/>
            <person name="Elias M."/>
            <person name="Farnham G."/>
            <person name="Gachon C.M."/>
            <person name="Gschloessl B."/>
            <person name="Heesch S."/>
            <person name="Jabbari K."/>
            <person name="Jubin C."/>
            <person name="Kawai H."/>
            <person name="Kimura K."/>
            <person name="Kloareg B."/>
            <person name="Kupper F.C."/>
            <person name="Lang D."/>
            <person name="Le Bail A."/>
            <person name="Leblanc C."/>
            <person name="Lerouge P."/>
            <person name="Lohr M."/>
            <person name="Lopez P.J."/>
            <person name="Martens C."/>
            <person name="Maumus F."/>
            <person name="Michel G."/>
            <person name="Miranda-Saavedra D."/>
            <person name="Morales J."/>
            <person name="Moreau H."/>
            <person name="Motomura T."/>
            <person name="Nagasato C."/>
            <person name="Napoli C.A."/>
            <person name="Nelson D.R."/>
            <person name="Nyvall-Collen P."/>
            <person name="Peters A.F."/>
            <person name="Pommier C."/>
            <person name="Potin P."/>
            <person name="Poulain J."/>
            <person name="Quesneville H."/>
            <person name="Read B."/>
            <person name="Rensing S.A."/>
            <person name="Ritter A."/>
            <person name="Rousvoal S."/>
            <person name="Samanta M."/>
            <person name="Samson G."/>
            <person name="Schroeder D.C."/>
            <person name="Segurens B."/>
            <person name="Strittmatter M."/>
            <person name="Tonon T."/>
            <person name="Tregear J.W."/>
            <person name="Valentin K."/>
            <person name="von Dassow P."/>
            <person name="Yamagishi T."/>
            <person name="Van de Peer Y."/>
            <person name="Wincker P."/>
        </authorList>
    </citation>
    <scope>NUCLEOTIDE SEQUENCE [LARGE SCALE GENOMIC DNA]</scope>
    <source>
        <strain evidence="13">Ec32 / CCAP1310/4</strain>
    </source>
</reference>
<evidence type="ECO:0000256" key="2">
    <source>
        <dbReference type="ARBA" id="ARBA00007127"/>
    </source>
</evidence>
<feature type="transmembrane region" description="Helical" evidence="9">
    <location>
        <begin position="578"/>
        <end position="605"/>
    </location>
</feature>
<evidence type="ECO:0000256" key="9">
    <source>
        <dbReference type="RuleBase" id="RU363121"/>
    </source>
</evidence>
<feature type="transmembrane region" description="Helical" evidence="9">
    <location>
        <begin position="446"/>
        <end position="466"/>
    </location>
</feature>
<accession>D7G5Q6</accession>
<evidence type="ECO:0000313" key="12">
    <source>
        <dbReference type="EMBL" id="CBJ27353.1"/>
    </source>
</evidence>
<feature type="signal peptide" evidence="11">
    <location>
        <begin position="1"/>
        <end position="24"/>
    </location>
</feature>
<dbReference type="PANTHER" id="PTHR31187">
    <property type="match status" value="1"/>
</dbReference>
<evidence type="ECO:0000256" key="8">
    <source>
        <dbReference type="ARBA" id="ARBA00023136"/>
    </source>
</evidence>
<dbReference type="EMBL" id="FN648894">
    <property type="protein sequence ID" value="CBJ27353.1"/>
    <property type="molecule type" value="Genomic_DNA"/>
</dbReference>
<keyword evidence="5 9" id="KW-0547">Nucleotide-binding</keyword>
<dbReference type="AlphaFoldDB" id="D7G5Q6"/>
<feature type="transmembrane region" description="Helical" evidence="9">
    <location>
        <begin position="273"/>
        <end position="295"/>
    </location>
</feature>
<evidence type="ECO:0000256" key="10">
    <source>
        <dbReference type="SAM" id="MobiDB-lite"/>
    </source>
</evidence>
<keyword evidence="7 9" id="KW-1133">Transmembrane helix</keyword>
<dbReference type="Pfam" id="PF03219">
    <property type="entry name" value="TLC"/>
    <property type="match status" value="1"/>
</dbReference>
<dbReference type="STRING" id="2880.D7G5Q6"/>
<evidence type="ECO:0000256" key="6">
    <source>
        <dbReference type="ARBA" id="ARBA00022840"/>
    </source>
</evidence>
<dbReference type="NCBIfam" id="TIGR00769">
    <property type="entry name" value="AAA"/>
    <property type="match status" value="1"/>
</dbReference>
<evidence type="ECO:0000256" key="11">
    <source>
        <dbReference type="SAM" id="SignalP"/>
    </source>
</evidence>
<organism evidence="12 13">
    <name type="scientific">Ectocarpus siliculosus</name>
    <name type="common">Brown alga</name>
    <name type="synonym">Conferva siliculosa</name>
    <dbReference type="NCBI Taxonomy" id="2880"/>
    <lineage>
        <taxon>Eukaryota</taxon>
        <taxon>Sar</taxon>
        <taxon>Stramenopiles</taxon>
        <taxon>Ochrophyta</taxon>
        <taxon>PX clade</taxon>
        <taxon>Phaeophyceae</taxon>
        <taxon>Ectocarpales</taxon>
        <taxon>Ectocarpaceae</taxon>
        <taxon>Ectocarpus</taxon>
    </lineage>
</organism>
<dbReference type="eggNOG" id="ENOG502QSRY">
    <property type="taxonomic scope" value="Eukaryota"/>
</dbReference>
<keyword evidence="4 9" id="KW-0812">Transmembrane</keyword>
<keyword evidence="8 9" id="KW-0472">Membrane</keyword>
<dbReference type="OMA" id="RKVIWPI"/>
<evidence type="ECO:0000256" key="4">
    <source>
        <dbReference type="ARBA" id="ARBA00022692"/>
    </source>
</evidence>
<dbReference type="InParanoid" id="D7G5Q6"/>
<feature type="transmembrane region" description="Helical" evidence="9">
    <location>
        <begin position="478"/>
        <end position="499"/>
    </location>
</feature>
<evidence type="ECO:0000256" key="1">
    <source>
        <dbReference type="ARBA" id="ARBA00004141"/>
    </source>
</evidence>
<feature type="region of interest" description="Disordered" evidence="10">
    <location>
        <begin position="90"/>
        <end position="111"/>
    </location>
</feature>
<name>D7G5Q6_ECTSI</name>
<evidence type="ECO:0000256" key="3">
    <source>
        <dbReference type="ARBA" id="ARBA00022448"/>
    </source>
</evidence>
<feature type="transmembrane region" description="Helical" evidence="9">
    <location>
        <begin position="505"/>
        <end position="524"/>
    </location>
</feature>
<keyword evidence="3 9" id="KW-0813">Transport</keyword>
<dbReference type="GO" id="GO:0005471">
    <property type="term" value="F:ATP:ADP antiporter activity"/>
    <property type="evidence" value="ECO:0007669"/>
    <property type="project" value="InterPro"/>
</dbReference>
<dbReference type="Proteomes" id="UP000002630">
    <property type="component" value="Linkage Group LG26"/>
</dbReference>
<evidence type="ECO:0000313" key="13">
    <source>
        <dbReference type="Proteomes" id="UP000002630"/>
    </source>
</evidence>
<comment type="subcellular location">
    <subcellularLocation>
        <location evidence="1 9">Membrane</location>
        <topology evidence="1 9">Multi-pass membrane protein</topology>
    </subcellularLocation>
</comment>
<protein>
    <recommendedName>
        <fullName evidence="9">ADP,ATP carrier protein</fullName>
    </recommendedName>
</protein>
<gene>
    <name evidence="12" type="ORF">Esi_0067_0033</name>
</gene>
<evidence type="ECO:0000256" key="5">
    <source>
        <dbReference type="ARBA" id="ARBA00022741"/>
    </source>
</evidence>
<keyword evidence="6 9" id="KW-0067">ATP-binding</keyword>
<keyword evidence="11" id="KW-0732">Signal</keyword>
<feature type="transmembrane region" description="Helical" evidence="9">
    <location>
        <begin position="187"/>
        <end position="205"/>
    </location>
</feature>
<sequence>MPAASQRCMRFTVGALACNAACLGFVTGLAKAPSHGISTRTSHKSSTITMRGGPLRGLEAAGEAGGQRQGQKEAWQTRGRRFLSVLRSGQQDRDVGGEGVVHGSSADSRQSSEALSVAVKVDGGAQKETPAAGGGFLKGLIPSKSERKKLLPLAAMFFCILFNYTILRDTKDVLVVTAPGSGAEIIPFLKTYVNLPAAIAFTVLYSKLNNVMSPSKVFYTCITPFLAFFASFAAFIYPARDALHPHAAADYLLAHLPKAFGPLISIFRNWTYAVFYTAAELWGSVVVSVLFWGLANQITTTKEAKKYYPLFGLGANVALIFSGQYVRFVSAFRASLPAHVDKWGASLKLLMGAVCTLGVAIIGIHAHVQKNVMTDPECVPAEVGQPKSKTATSMGLRESAKYLAASPYIRNLAMLVIAYGMSINIVEVTWKGNLKRAFPDPNAYSAFMGNFSTATGSVTLMMMILGRFIFQKFGWTTAALVTPTVLALTGAFFFSLILFEGAFSPLLAFFGTTPLMAAVLIGAAQNILSKSSKYSLFDPCKEMAYINLDAEQKTKGKAAVDVIGNPLGKSGGSFIQQVLIVSLGSLSASTPYLAAILVGIIGVWLTSAKSLGGMIKKFEDKEDADELAKGKKTPKAPSVVAAA</sequence>
<evidence type="ECO:0000256" key="7">
    <source>
        <dbReference type="ARBA" id="ARBA00022989"/>
    </source>
</evidence>
<feature type="transmembrane region" description="Helical" evidence="9">
    <location>
        <begin position="346"/>
        <end position="364"/>
    </location>
</feature>
<dbReference type="InterPro" id="IPR004667">
    <property type="entry name" value="ADP_ATP_car_bac_type"/>
</dbReference>
<dbReference type="EMBL" id="FN649751">
    <property type="protein sequence ID" value="CBJ27353.1"/>
    <property type="molecule type" value="Genomic_DNA"/>
</dbReference>
<feature type="transmembrane region" description="Helical" evidence="9">
    <location>
        <begin position="217"/>
        <end position="237"/>
    </location>
</feature>
<feature type="transmembrane region" description="Helical" evidence="9">
    <location>
        <begin position="150"/>
        <end position="167"/>
    </location>
</feature>
<dbReference type="GO" id="GO:0016020">
    <property type="term" value="C:membrane"/>
    <property type="evidence" value="ECO:0007669"/>
    <property type="project" value="UniProtKB-SubCell"/>
</dbReference>
<feature type="chain" id="PRO_5003095781" description="ADP,ATP carrier protein" evidence="11">
    <location>
        <begin position="25"/>
        <end position="643"/>
    </location>
</feature>
<dbReference type="PANTHER" id="PTHR31187:SF1">
    <property type="entry name" value="ADP,ATP CARRIER PROTEIN 1"/>
    <property type="match status" value="1"/>
</dbReference>
<proteinExistence type="inferred from homology"/>
<keyword evidence="13" id="KW-1185">Reference proteome</keyword>
<dbReference type="OrthoDB" id="2190844at2759"/>
<feature type="transmembrane region" description="Helical" evidence="9">
    <location>
        <begin position="307"/>
        <end position="326"/>
    </location>
</feature>